<reference evidence="7" key="1">
    <citation type="submission" date="2020-08" db="EMBL/GenBank/DDBJ databases">
        <title>Ramlibacter sp. GTP1 16S ribosomal RNA gene genome sequencing and assembly.</title>
        <authorList>
            <person name="Kang M."/>
        </authorList>
    </citation>
    <scope>NUCLEOTIDE SEQUENCE</scope>
    <source>
        <strain evidence="7">GTP1</strain>
    </source>
</reference>
<feature type="transmembrane region" description="Helical" evidence="5">
    <location>
        <begin position="41"/>
        <end position="62"/>
    </location>
</feature>
<feature type="transmembrane region" description="Helical" evidence="5">
    <location>
        <begin position="94"/>
        <end position="117"/>
    </location>
</feature>
<comment type="subcellular location">
    <subcellularLocation>
        <location evidence="1">Membrane</location>
    </subcellularLocation>
</comment>
<dbReference type="GO" id="GO:0016020">
    <property type="term" value="C:membrane"/>
    <property type="evidence" value="ECO:0007669"/>
    <property type="project" value="UniProtKB-SubCell"/>
</dbReference>
<proteinExistence type="predicted"/>
<name>A0A923MCQ6_9BURK</name>
<organism evidence="7 8">
    <name type="scientific">Ramlibacter albus</name>
    <dbReference type="NCBI Taxonomy" id="2079448"/>
    <lineage>
        <taxon>Bacteria</taxon>
        <taxon>Pseudomonadati</taxon>
        <taxon>Pseudomonadota</taxon>
        <taxon>Betaproteobacteria</taxon>
        <taxon>Burkholderiales</taxon>
        <taxon>Comamonadaceae</taxon>
        <taxon>Ramlibacter</taxon>
    </lineage>
</organism>
<dbReference type="AlphaFoldDB" id="A0A923MCQ6"/>
<keyword evidence="2 5" id="KW-0812">Transmembrane</keyword>
<evidence type="ECO:0000256" key="2">
    <source>
        <dbReference type="ARBA" id="ARBA00022692"/>
    </source>
</evidence>
<evidence type="ECO:0000256" key="5">
    <source>
        <dbReference type="SAM" id="Phobius"/>
    </source>
</evidence>
<keyword evidence="8" id="KW-1185">Reference proteome</keyword>
<sequence length="135" mass="14257">MKARLPVLAAALWWGSLTAIGFMAVPLLFANASSPAVAGQLAARLFTAQTYLSLGCGLVLLYTTRLQGWVLAGLILDLLIEFAAAPRIRARENLALWHGAGTAMYALQWLCALVVLWKLSRGSASSPTSASASPS</sequence>
<feature type="transmembrane region" description="Helical" evidence="5">
    <location>
        <begin position="7"/>
        <end position="29"/>
    </location>
</feature>
<evidence type="ECO:0000259" key="6">
    <source>
        <dbReference type="Pfam" id="PF13664"/>
    </source>
</evidence>
<evidence type="ECO:0000313" key="7">
    <source>
        <dbReference type="EMBL" id="MBC5766652.1"/>
    </source>
</evidence>
<dbReference type="Pfam" id="PF13664">
    <property type="entry name" value="DUF4149"/>
    <property type="match status" value="1"/>
</dbReference>
<feature type="domain" description="TMEM205-like" evidence="6">
    <location>
        <begin position="8"/>
        <end position="90"/>
    </location>
</feature>
<evidence type="ECO:0000313" key="8">
    <source>
        <dbReference type="Proteomes" id="UP000596827"/>
    </source>
</evidence>
<feature type="transmembrane region" description="Helical" evidence="5">
    <location>
        <begin position="69"/>
        <end position="88"/>
    </location>
</feature>
<comment type="caution">
    <text evidence="7">The sequence shown here is derived from an EMBL/GenBank/DDBJ whole genome shotgun (WGS) entry which is preliminary data.</text>
</comment>
<dbReference type="RefSeq" id="WP_187083259.1">
    <property type="nucleotide sequence ID" value="NZ_JACORU010000007.1"/>
</dbReference>
<accession>A0A923MCQ6</accession>
<gene>
    <name evidence="7" type="ORF">H8R02_19440</name>
</gene>
<keyword evidence="4 5" id="KW-0472">Membrane</keyword>
<dbReference type="Proteomes" id="UP000596827">
    <property type="component" value="Unassembled WGS sequence"/>
</dbReference>
<evidence type="ECO:0000256" key="3">
    <source>
        <dbReference type="ARBA" id="ARBA00022989"/>
    </source>
</evidence>
<evidence type="ECO:0000256" key="4">
    <source>
        <dbReference type="ARBA" id="ARBA00023136"/>
    </source>
</evidence>
<dbReference type="InterPro" id="IPR025423">
    <property type="entry name" value="TMEM205-like"/>
</dbReference>
<protein>
    <submittedName>
        <fullName evidence="7">DUF4149 domain-containing protein</fullName>
    </submittedName>
</protein>
<keyword evidence="3 5" id="KW-1133">Transmembrane helix</keyword>
<evidence type="ECO:0000256" key="1">
    <source>
        <dbReference type="ARBA" id="ARBA00004370"/>
    </source>
</evidence>
<dbReference type="EMBL" id="JACORU010000007">
    <property type="protein sequence ID" value="MBC5766652.1"/>
    <property type="molecule type" value="Genomic_DNA"/>
</dbReference>